<dbReference type="OrthoDB" id="6706101at2"/>
<dbReference type="SUPFAM" id="SSF47598">
    <property type="entry name" value="Ribbon-helix-helix"/>
    <property type="match status" value="1"/>
</dbReference>
<dbReference type="GO" id="GO:0006355">
    <property type="term" value="P:regulation of DNA-templated transcription"/>
    <property type="evidence" value="ECO:0007669"/>
    <property type="project" value="InterPro"/>
</dbReference>
<organism evidence="2 3">
    <name type="scientific">Acinetobacter baumannii</name>
    <dbReference type="NCBI Taxonomy" id="470"/>
    <lineage>
        <taxon>Bacteria</taxon>
        <taxon>Pseudomonadati</taxon>
        <taxon>Pseudomonadota</taxon>
        <taxon>Gammaproteobacteria</taxon>
        <taxon>Moraxellales</taxon>
        <taxon>Moraxellaceae</taxon>
        <taxon>Acinetobacter</taxon>
        <taxon>Acinetobacter calcoaceticus/baumannii complex</taxon>
    </lineage>
</organism>
<dbReference type="InterPro" id="IPR005569">
    <property type="entry name" value="Arc_DNA-bd_dom"/>
</dbReference>
<dbReference type="GO" id="GO:0003677">
    <property type="term" value="F:DNA binding"/>
    <property type="evidence" value="ECO:0007669"/>
    <property type="project" value="UniProtKB-KW"/>
</dbReference>
<comment type="caution">
    <text evidence="2">The sequence shown here is derived from an EMBL/GenBank/DDBJ whole genome shotgun (WGS) entry which is preliminary data.</text>
</comment>
<dbReference type="RefSeq" id="WP_000806811.1">
    <property type="nucleotide sequence ID" value="NZ_CP090607.1"/>
</dbReference>
<dbReference type="EMBL" id="WPIP01000326">
    <property type="protein sequence ID" value="MVM93861.1"/>
    <property type="molecule type" value="Genomic_DNA"/>
</dbReference>
<feature type="domain" description="Arc-like DNA binding" evidence="1">
    <location>
        <begin position="24"/>
        <end position="66"/>
    </location>
</feature>
<dbReference type="Gene3D" id="1.10.1220.10">
    <property type="entry name" value="Met repressor-like"/>
    <property type="match status" value="1"/>
</dbReference>
<evidence type="ECO:0000259" key="1">
    <source>
        <dbReference type="Pfam" id="PF03869"/>
    </source>
</evidence>
<gene>
    <name evidence="2" type="ORF">GNY86_20225</name>
</gene>
<accession>A0A6I4HRC9</accession>
<dbReference type="InterPro" id="IPR013321">
    <property type="entry name" value="Arc_rbn_hlx_hlx"/>
</dbReference>
<reference evidence="2 3" key="1">
    <citation type="submission" date="2019-11" db="EMBL/GenBank/DDBJ databases">
        <title>Multidrug-resistant Acinetobacter baumannii moving toward extensively drug-resistant over fifteen years in South of Brazil.</title>
        <authorList>
            <person name="Fedrigo N.H."/>
            <person name="Cerdeira L."/>
            <person name="Fuga B."/>
            <person name="Marini P.V.B."/>
            <person name="Shinohara D.R."/>
            <person name="Carrara-Marroni F.E."/>
            <person name="Lincopan N."/>
            <person name="Tognim M.C.B."/>
        </authorList>
    </citation>
    <scope>NUCLEOTIDE SEQUENCE [LARGE SCALE GENOMIC DNA]</scope>
    <source>
        <strain evidence="2 3">Ac576</strain>
    </source>
</reference>
<dbReference type="InterPro" id="IPR010985">
    <property type="entry name" value="Ribbon_hlx_hlx"/>
</dbReference>
<name>A0A6I4HRC9_ACIBA</name>
<dbReference type="AlphaFoldDB" id="A0A6I4HRC9"/>
<sequence>MKQECYKVKMLYSKGALLEVKMTRHDKQMNVRMAHETVSELKEVAKKNRRSVTAQLNQIIEDWLKEQKQQDAKA</sequence>
<evidence type="ECO:0000313" key="2">
    <source>
        <dbReference type="EMBL" id="MVM93861.1"/>
    </source>
</evidence>
<dbReference type="Pfam" id="PF03869">
    <property type="entry name" value="Arc"/>
    <property type="match status" value="1"/>
</dbReference>
<proteinExistence type="predicted"/>
<dbReference type="Proteomes" id="UP000439424">
    <property type="component" value="Unassembled WGS sequence"/>
</dbReference>
<protein>
    <submittedName>
        <fullName evidence="2">Arc family DNA-binding protein</fullName>
    </submittedName>
</protein>
<evidence type="ECO:0000313" key="3">
    <source>
        <dbReference type="Proteomes" id="UP000439424"/>
    </source>
</evidence>
<keyword evidence="2" id="KW-0238">DNA-binding</keyword>